<organism evidence="1 2">
    <name type="scientific">Chlamydomonas eustigma</name>
    <dbReference type="NCBI Taxonomy" id="1157962"/>
    <lineage>
        <taxon>Eukaryota</taxon>
        <taxon>Viridiplantae</taxon>
        <taxon>Chlorophyta</taxon>
        <taxon>core chlorophytes</taxon>
        <taxon>Chlorophyceae</taxon>
        <taxon>CS clade</taxon>
        <taxon>Chlamydomonadales</taxon>
        <taxon>Chlamydomonadaceae</taxon>
        <taxon>Chlamydomonas</taxon>
    </lineage>
</organism>
<protein>
    <submittedName>
        <fullName evidence="1">Uncharacterized protein</fullName>
    </submittedName>
</protein>
<dbReference type="Proteomes" id="UP000232323">
    <property type="component" value="Unassembled WGS sequence"/>
</dbReference>
<dbReference type="EMBL" id="BEGY01000088">
    <property type="protein sequence ID" value="GAX82908.1"/>
    <property type="molecule type" value="Genomic_DNA"/>
</dbReference>
<comment type="caution">
    <text evidence="1">The sequence shown here is derived from an EMBL/GenBank/DDBJ whole genome shotgun (WGS) entry which is preliminary data.</text>
</comment>
<gene>
    <name evidence="1" type="ORF">CEUSTIGMA_g10334.t1</name>
</gene>
<evidence type="ECO:0000313" key="1">
    <source>
        <dbReference type="EMBL" id="GAX82908.1"/>
    </source>
</evidence>
<dbReference type="AlphaFoldDB" id="A0A250XIJ9"/>
<proteinExistence type="predicted"/>
<accession>A0A250XIJ9</accession>
<sequence>MGDYSYNPGQILPNEGATLATSNHHINEGATLATSNHHINEGATLATSNHHINEGATLATSNRHINEGATLATSNHHINEGATLATSNHHINANAPDKCTALPSSLSLCCRDDSVMTQSEINPVHGKALSLLLSIIMSGVIHVGGSTLMTTLLDSSPDHRQISSLTNSEIRNKGRLIERAPSLAATYSWSKGSGGAAAANSASSMTEGVMGATGGMAASTA</sequence>
<evidence type="ECO:0000313" key="2">
    <source>
        <dbReference type="Proteomes" id="UP000232323"/>
    </source>
</evidence>
<reference evidence="1 2" key="1">
    <citation type="submission" date="2017-08" db="EMBL/GenBank/DDBJ databases">
        <title>Acidophilic green algal genome provides insights into adaptation to an acidic environment.</title>
        <authorList>
            <person name="Hirooka S."/>
            <person name="Hirose Y."/>
            <person name="Kanesaki Y."/>
            <person name="Higuchi S."/>
            <person name="Fujiwara T."/>
            <person name="Onuma R."/>
            <person name="Era A."/>
            <person name="Ohbayashi R."/>
            <person name="Uzuka A."/>
            <person name="Nozaki H."/>
            <person name="Yoshikawa H."/>
            <person name="Miyagishima S.Y."/>
        </authorList>
    </citation>
    <scope>NUCLEOTIDE SEQUENCE [LARGE SCALE GENOMIC DNA]</scope>
    <source>
        <strain evidence="1 2">NIES-2499</strain>
    </source>
</reference>
<keyword evidence="2" id="KW-1185">Reference proteome</keyword>
<name>A0A250XIJ9_9CHLO</name>